<protein>
    <submittedName>
        <fullName evidence="1">Uncharacterized protein</fullName>
    </submittedName>
</protein>
<dbReference type="EMBL" id="MU005596">
    <property type="protein sequence ID" value="KAF2680547.1"/>
    <property type="molecule type" value="Genomic_DNA"/>
</dbReference>
<accession>A0A6G1IQM3</accession>
<evidence type="ECO:0000313" key="2">
    <source>
        <dbReference type="Proteomes" id="UP000799291"/>
    </source>
</evidence>
<dbReference type="Proteomes" id="UP000799291">
    <property type="component" value="Unassembled WGS sequence"/>
</dbReference>
<reference evidence="1" key="1">
    <citation type="journal article" date="2020" name="Stud. Mycol.">
        <title>101 Dothideomycetes genomes: a test case for predicting lifestyles and emergence of pathogens.</title>
        <authorList>
            <person name="Haridas S."/>
            <person name="Albert R."/>
            <person name="Binder M."/>
            <person name="Bloem J."/>
            <person name="Labutti K."/>
            <person name="Salamov A."/>
            <person name="Andreopoulos B."/>
            <person name="Baker S."/>
            <person name="Barry K."/>
            <person name="Bills G."/>
            <person name="Bluhm B."/>
            <person name="Cannon C."/>
            <person name="Castanera R."/>
            <person name="Culley D."/>
            <person name="Daum C."/>
            <person name="Ezra D."/>
            <person name="Gonzalez J."/>
            <person name="Henrissat B."/>
            <person name="Kuo A."/>
            <person name="Liang C."/>
            <person name="Lipzen A."/>
            <person name="Lutzoni F."/>
            <person name="Magnuson J."/>
            <person name="Mondo S."/>
            <person name="Nolan M."/>
            <person name="Ohm R."/>
            <person name="Pangilinan J."/>
            <person name="Park H.-J."/>
            <person name="Ramirez L."/>
            <person name="Alfaro M."/>
            <person name="Sun H."/>
            <person name="Tritt A."/>
            <person name="Yoshinaga Y."/>
            <person name="Zwiers L.-H."/>
            <person name="Turgeon B."/>
            <person name="Goodwin S."/>
            <person name="Spatafora J."/>
            <person name="Crous P."/>
            <person name="Grigoriev I."/>
        </authorList>
    </citation>
    <scope>NUCLEOTIDE SEQUENCE</scope>
    <source>
        <strain evidence="1">CBS 122367</strain>
    </source>
</reference>
<organism evidence="1 2">
    <name type="scientific">Lentithecium fluviatile CBS 122367</name>
    <dbReference type="NCBI Taxonomy" id="1168545"/>
    <lineage>
        <taxon>Eukaryota</taxon>
        <taxon>Fungi</taxon>
        <taxon>Dikarya</taxon>
        <taxon>Ascomycota</taxon>
        <taxon>Pezizomycotina</taxon>
        <taxon>Dothideomycetes</taxon>
        <taxon>Pleosporomycetidae</taxon>
        <taxon>Pleosporales</taxon>
        <taxon>Massarineae</taxon>
        <taxon>Lentitheciaceae</taxon>
        <taxon>Lentithecium</taxon>
    </lineage>
</organism>
<evidence type="ECO:0000313" key="1">
    <source>
        <dbReference type="EMBL" id="KAF2680547.1"/>
    </source>
</evidence>
<keyword evidence="2" id="KW-1185">Reference proteome</keyword>
<name>A0A6G1IQM3_9PLEO</name>
<feature type="non-terminal residue" evidence="1">
    <location>
        <position position="66"/>
    </location>
</feature>
<dbReference type="AlphaFoldDB" id="A0A6G1IQM3"/>
<proteinExistence type="predicted"/>
<sequence length="66" mass="7605">MAERETPVPVPWFFRRQPHPGHGHPMASLVSTKRPGSFRGLHFANHIPFAGRHHPNSHWHSASFFM</sequence>
<gene>
    <name evidence="1" type="ORF">K458DRAFT_421480</name>
</gene>